<keyword evidence="7" id="KW-1133">Transmembrane helix</keyword>
<evidence type="ECO:0000313" key="9">
    <source>
        <dbReference type="EMBL" id="KAF5389185.1"/>
    </source>
</evidence>
<gene>
    <name evidence="9" type="ORF">D9757_003487</name>
</gene>
<feature type="region of interest" description="Disordered" evidence="6">
    <location>
        <begin position="429"/>
        <end position="454"/>
    </location>
</feature>
<evidence type="ECO:0000313" key="10">
    <source>
        <dbReference type="Proteomes" id="UP000518752"/>
    </source>
</evidence>
<dbReference type="EMBL" id="JAACJN010000023">
    <property type="protein sequence ID" value="KAF5389185.1"/>
    <property type="molecule type" value="Genomic_DNA"/>
</dbReference>
<protein>
    <recommendedName>
        <fullName evidence="8">FAD-binding domain-containing protein</fullName>
    </recommendedName>
</protein>
<dbReference type="PANTHER" id="PTHR13789:SF147">
    <property type="entry name" value="PUTATIVE (AFU_ORTHOLOGUE AFUA_2G01950)-RELATED"/>
    <property type="match status" value="1"/>
</dbReference>
<evidence type="ECO:0000256" key="4">
    <source>
        <dbReference type="ARBA" id="ARBA00023002"/>
    </source>
</evidence>
<dbReference type="PRINTS" id="PR00420">
    <property type="entry name" value="RNGMNOXGNASE"/>
</dbReference>
<evidence type="ECO:0000256" key="2">
    <source>
        <dbReference type="ARBA" id="ARBA00022630"/>
    </source>
</evidence>
<reference evidence="9 10" key="1">
    <citation type="journal article" date="2020" name="ISME J.">
        <title>Uncovering the hidden diversity of litter-decomposition mechanisms in mushroom-forming fungi.</title>
        <authorList>
            <person name="Floudas D."/>
            <person name="Bentzer J."/>
            <person name="Ahren D."/>
            <person name="Johansson T."/>
            <person name="Persson P."/>
            <person name="Tunlid A."/>
        </authorList>
    </citation>
    <scope>NUCLEOTIDE SEQUENCE [LARGE SCALE GENOMIC DNA]</scope>
    <source>
        <strain evidence="9 10">CBS 406.79</strain>
    </source>
</reference>
<evidence type="ECO:0000256" key="5">
    <source>
        <dbReference type="ARBA" id="ARBA00023033"/>
    </source>
</evidence>
<keyword evidence="5" id="KW-0503">Monooxygenase</keyword>
<name>A0A8H5HTH5_9AGAR</name>
<comment type="caution">
    <text evidence="9">The sequence shown here is derived from an EMBL/GenBank/DDBJ whole genome shotgun (WGS) entry which is preliminary data.</text>
</comment>
<sequence length="468" mass="52301">MVQRQYGYPNAHEYKAEQVALYNDRKAKTQLQILIVGCGLGGLAAAYALGQAGHNITVLESSPAIGEVGAGIQVGPNLSRLLRKWGLERVLNDIAENDKPSWFTFHRYSTGEIVGMSRLEGKLDRAYGAPWHVLHRADLYGMLFSIASPYIKLRLNSKVIHLETESIHRPSVTLQTGEVISADLIVGADGINSTIRGYITNQSIVAPTEDVAYRVILPTHTFLSDPQLKALIEEPTISCWMGPGRHIVGYCIRDRKEYNLVLVKRGEADTHSWTEKGDPEEMRAGFSGWEPRVQKLLSRADSVLKSKLVICQPLKTWIHESGRVALLGDSCHPMLPYRAQGSAMAIEDAAVLGNLFSRISHPSQIPRVLKAYEELRRPRATATQEASKSNRSVYHLPDGIRQEMRDAEMGVAMMHELLSQEWVRGAKETTLDNSNRGNPNGWSDREKNGTQFGYDPDEAVEDWWSFNM</sequence>
<comment type="similarity">
    <text evidence="1">Belongs to the paxM FAD-dependent monooxygenase family.</text>
</comment>
<dbReference type="Proteomes" id="UP000518752">
    <property type="component" value="Unassembled WGS sequence"/>
</dbReference>
<evidence type="ECO:0000256" key="6">
    <source>
        <dbReference type="SAM" id="MobiDB-lite"/>
    </source>
</evidence>
<keyword evidence="2" id="KW-0285">Flavoprotein</keyword>
<keyword evidence="4" id="KW-0560">Oxidoreductase</keyword>
<accession>A0A8H5HTH5</accession>
<keyword evidence="7" id="KW-0812">Transmembrane</keyword>
<keyword evidence="10" id="KW-1185">Reference proteome</keyword>
<dbReference type="SUPFAM" id="SSF54373">
    <property type="entry name" value="FAD-linked reductases, C-terminal domain"/>
    <property type="match status" value="1"/>
</dbReference>
<organism evidence="9 10">
    <name type="scientific">Collybiopsis confluens</name>
    <dbReference type="NCBI Taxonomy" id="2823264"/>
    <lineage>
        <taxon>Eukaryota</taxon>
        <taxon>Fungi</taxon>
        <taxon>Dikarya</taxon>
        <taxon>Basidiomycota</taxon>
        <taxon>Agaricomycotina</taxon>
        <taxon>Agaricomycetes</taxon>
        <taxon>Agaricomycetidae</taxon>
        <taxon>Agaricales</taxon>
        <taxon>Marasmiineae</taxon>
        <taxon>Omphalotaceae</taxon>
        <taxon>Collybiopsis</taxon>
    </lineage>
</organism>
<dbReference type="OrthoDB" id="1878542at2759"/>
<dbReference type="GO" id="GO:0004497">
    <property type="term" value="F:monooxygenase activity"/>
    <property type="evidence" value="ECO:0007669"/>
    <property type="project" value="UniProtKB-KW"/>
</dbReference>
<feature type="compositionally biased region" description="Polar residues" evidence="6">
    <location>
        <begin position="431"/>
        <end position="441"/>
    </location>
</feature>
<evidence type="ECO:0000256" key="1">
    <source>
        <dbReference type="ARBA" id="ARBA00007992"/>
    </source>
</evidence>
<keyword evidence="7" id="KW-0472">Membrane</keyword>
<proteinExistence type="inferred from homology"/>
<dbReference type="AlphaFoldDB" id="A0A8H5HTH5"/>
<dbReference type="Pfam" id="PF01494">
    <property type="entry name" value="FAD_binding_3"/>
    <property type="match status" value="1"/>
</dbReference>
<dbReference type="SUPFAM" id="SSF51905">
    <property type="entry name" value="FAD/NAD(P)-binding domain"/>
    <property type="match status" value="1"/>
</dbReference>
<dbReference type="Gene3D" id="3.50.50.60">
    <property type="entry name" value="FAD/NAD(P)-binding domain"/>
    <property type="match status" value="1"/>
</dbReference>
<dbReference type="InterPro" id="IPR036188">
    <property type="entry name" value="FAD/NAD-bd_sf"/>
</dbReference>
<dbReference type="InterPro" id="IPR050493">
    <property type="entry name" value="FAD-dep_Monooxygenase_BioMet"/>
</dbReference>
<evidence type="ECO:0000259" key="8">
    <source>
        <dbReference type="Pfam" id="PF01494"/>
    </source>
</evidence>
<feature type="transmembrane region" description="Helical" evidence="7">
    <location>
        <begin position="31"/>
        <end position="50"/>
    </location>
</feature>
<dbReference type="GO" id="GO:0071949">
    <property type="term" value="F:FAD binding"/>
    <property type="evidence" value="ECO:0007669"/>
    <property type="project" value="InterPro"/>
</dbReference>
<keyword evidence="3" id="KW-0274">FAD</keyword>
<dbReference type="InterPro" id="IPR002938">
    <property type="entry name" value="FAD-bd"/>
</dbReference>
<feature type="domain" description="FAD-binding" evidence="8">
    <location>
        <begin position="31"/>
        <end position="385"/>
    </location>
</feature>
<evidence type="ECO:0000256" key="3">
    <source>
        <dbReference type="ARBA" id="ARBA00022827"/>
    </source>
</evidence>
<dbReference type="PANTHER" id="PTHR13789">
    <property type="entry name" value="MONOOXYGENASE"/>
    <property type="match status" value="1"/>
</dbReference>
<evidence type="ECO:0000256" key="7">
    <source>
        <dbReference type="SAM" id="Phobius"/>
    </source>
</evidence>